<protein>
    <submittedName>
        <fullName evidence="2">Uncharacterized protein</fullName>
    </submittedName>
</protein>
<keyword evidence="3" id="KW-1185">Reference proteome</keyword>
<name>A0A642VBQ2_9ASCO</name>
<dbReference type="Proteomes" id="UP000761534">
    <property type="component" value="Unassembled WGS sequence"/>
</dbReference>
<feature type="region of interest" description="Disordered" evidence="1">
    <location>
        <begin position="57"/>
        <end position="116"/>
    </location>
</feature>
<evidence type="ECO:0000256" key="1">
    <source>
        <dbReference type="SAM" id="MobiDB-lite"/>
    </source>
</evidence>
<dbReference type="VEuPathDB" id="FungiDB:TRICI_002374"/>
<dbReference type="EMBL" id="SWFS01000163">
    <property type="protein sequence ID" value="KAA8915453.1"/>
    <property type="molecule type" value="Genomic_DNA"/>
</dbReference>
<feature type="compositionally biased region" description="Polar residues" evidence="1">
    <location>
        <begin position="66"/>
        <end position="76"/>
    </location>
</feature>
<evidence type="ECO:0000313" key="3">
    <source>
        <dbReference type="Proteomes" id="UP000761534"/>
    </source>
</evidence>
<reference evidence="2" key="1">
    <citation type="journal article" date="2019" name="G3 (Bethesda)">
        <title>Genome Assemblies of Two Rare Opportunistic Yeast Pathogens: Diutina rugosa (syn. Candida rugosa) and Trichomonascus ciferrii (syn. Candida ciferrii).</title>
        <authorList>
            <person name="Mixao V."/>
            <person name="Saus E."/>
            <person name="Hansen A.P."/>
            <person name="Lass-Florl C."/>
            <person name="Gabaldon T."/>
        </authorList>
    </citation>
    <scope>NUCLEOTIDE SEQUENCE</scope>
    <source>
        <strain evidence="2">CBS 4856</strain>
    </source>
</reference>
<proteinExistence type="predicted"/>
<sequence>MDANIYRTTIKKLLKKPVSKVIVGEKSDKEVFNNAVRVMEQEDSSYRVRFYVRMGEHRTHEEPERASSTGLPSSLPTGGMYFPFEDAGEETDDDDSDASDSGGSVDSGLSLPDDIDDTVIRLEGQGILIRDRASGRPTHVSIDYLNPKSLTGFSALAKYPDDASPQTPCY</sequence>
<feature type="compositionally biased region" description="Acidic residues" evidence="1">
    <location>
        <begin position="86"/>
        <end position="98"/>
    </location>
</feature>
<dbReference type="AlphaFoldDB" id="A0A642VBQ2"/>
<accession>A0A642VBQ2</accession>
<comment type="caution">
    <text evidence="2">The sequence shown here is derived from an EMBL/GenBank/DDBJ whole genome shotgun (WGS) entry which is preliminary data.</text>
</comment>
<organism evidence="2 3">
    <name type="scientific">Trichomonascus ciferrii</name>
    <dbReference type="NCBI Taxonomy" id="44093"/>
    <lineage>
        <taxon>Eukaryota</taxon>
        <taxon>Fungi</taxon>
        <taxon>Dikarya</taxon>
        <taxon>Ascomycota</taxon>
        <taxon>Saccharomycotina</taxon>
        <taxon>Dipodascomycetes</taxon>
        <taxon>Dipodascales</taxon>
        <taxon>Trichomonascaceae</taxon>
        <taxon>Trichomonascus</taxon>
        <taxon>Trichomonascus ciferrii complex</taxon>
    </lineage>
</organism>
<evidence type="ECO:0000313" key="2">
    <source>
        <dbReference type="EMBL" id="KAA8915453.1"/>
    </source>
</evidence>
<feature type="compositionally biased region" description="Low complexity" evidence="1">
    <location>
        <begin position="99"/>
        <end position="112"/>
    </location>
</feature>
<gene>
    <name evidence="2" type="ORF">TRICI_002374</name>
</gene>